<comment type="caution">
    <text evidence="1">The sequence shown here is derived from an EMBL/GenBank/DDBJ whole genome shotgun (WGS) entry which is preliminary data.</text>
</comment>
<dbReference type="InterPro" id="IPR051569">
    <property type="entry name" value="SHANK"/>
</dbReference>
<gene>
    <name evidence="1" type="ORF">GOODEAATRI_033625</name>
</gene>
<evidence type="ECO:0000313" key="2">
    <source>
        <dbReference type="Proteomes" id="UP001476798"/>
    </source>
</evidence>
<dbReference type="EMBL" id="JAHRIO010037196">
    <property type="protein sequence ID" value="MEQ2170252.1"/>
    <property type="molecule type" value="Genomic_DNA"/>
</dbReference>
<dbReference type="Gene3D" id="2.30.30.40">
    <property type="entry name" value="SH3 Domains"/>
    <property type="match status" value="1"/>
</dbReference>
<evidence type="ECO:0000313" key="1">
    <source>
        <dbReference type="EMBL" id="MEQ2170252.1"/>
    </source>
</evidence>
<name>A0ABV0NFT6_9TELE</name>
<dbReference type="Proteomes" id="UP001476798">
    <property type="component" value="Unassembled WGS sequence"/>
</dbReference>
<organism evidence="1 2">
    <name type="scientific">Goodea atripinnis</name>
    <dbReference type="NCBI Taxonomy" id="208336"/>
    <lineage>
        <taxon>Eukaryota</taxon>
        <taxon>Metazoa</taxon>
        <taxon>Chordata</taxon>
        <taxon>Craniata</taxon>
        <taxon>Vertebrata</taxon>
        <taxon>Euteleostomi</taxon>
        <taxon>Actinopterygii</taxon>
        <taxon>Neopterygii</taxon>
        <taxon>Teleostei</taxon>
        <taxon>Neoteleostei</taxon>
        <taxon>Acanthomorphata</taxon>
        <taxon>Ovalentaria</taxon>
        <taxon>Atherinomorphae</taxon>
        <taxon>Cyprinodontiformes</taxon>
        <taxon>Goodeidae</taxon>
        <taxon>Goodea</taxon>
    </lineage>
</organism>
<sequence length="68" mass="7444">TSVFSSGPDLFCVFYASTFSPSSHSEAVGPRRKLYSAVPGRHFVVVRSYTAQAEGEINLYKGDRVKGE</sequence>
<keyword evidence="2" id="KW-1185">Reference proteome</keyword>
<proteinExistence type="predicted"/>
<dbReference type="InterPro" id="IPR036028">
    <property type="entry name" value="SH3-like_dom_sf"/>
</dbReference>
<dbReference type="PANTHER" id="PTHR24135:SF28">
    <property type="entry name" value="LD13733P"/>
    <property type="match status" value="1"/>
</dbReference>
<dbReference type="SUPFAM" id="SSF50044">
    <property type="entry name" value="SH3-domain"/>
    <property type="match status" value="1"/>
</dbReference>
<accession>A0ABV0NFT6</accession>
<reference evidence="1 2" key="1">
    <citation type="submission" date="2021-06" db="EMBL/GenBank/DDBJ databases">
        <authorList>
            <person name="Palmer J.M."/>
        </authorList>
    </citation>
    <scope>NUCLEOTIDE SEQUENCE [LARGE SCALE GENOMIC DNA]</scope>
    <source>
        <strain evidence="1 2">GA_2019</strain>
        <tissue evidence="1">Muscle</tissue>
    </source>
</reference>
<dbReference type="PANTHER" id="PTHR24135">
    <property type="entry name" value="SH3 AND MULTIPLE ANKYRIN REPEAT DOMAINS PROTEIN"/>
    <property type="match status" value="1"/>
</dbReference>
<feature type="non-terminal residue" evidence="1">
    <location>
        <position position="1"/>
    </location>
</feature>
<protein>
    <submittedName>
        <fullName evidence="1">Uncharacterized protein</fullName>
    </submittedName>
</protein>